<feature type="transmembrane region" description="Helical" evidence="6">
    <location>
        <begin position="182"/>
        <end position="202"/>
    </location>
</feature>
<reference evidence="8" key="1">
    <citation type="submission" date="2016-07" db="EMBL/GenBank/DDBJ databases">
        <title>Comparative genomics of the Campylobacter concisus group.</title>
        <authorList>
            <person name="Miller W.G."/>
            <person name="Yee E."/>
            <person name="Chapman M.H."/>
            <person name="Huynh S."/>
            <person name="Bono J.L."/>
            <person name="On S.L.W."/>
            <person name="StLeger J."/>
            <person name="Foster G."/>
            <person name="Parker C.T."/>
        </authorList>
    </citation>
    <scope>NUCLEOTIDE SEQUENCE</scope>
    <source>
        <strain evidence="8">525.92</strain>
    </source>
</reference>
<evidence type="ECO:0000256" key="3">
    <source>
        <dbReference type="ARBA" id="ARBA00022692"/>
    </source>
</evidence>
<feature type="transmembrane region" description="Helical" evidence="6">
    <location>
        <begin position="349"/>
        <end position="370"/>
    </location>
</feature>
<keyword evidence="3 6" id="KW-0812">Transmembrane</keyword>
<feature type="transmembrane region" description="Helical" evidence="6">
    <location>
        <begin position="406"/>
        <end position="424"/>
    </location>
</feature>
<dbReference type="GO" id="GO:0005886">
    <property type="term" value="C:plasma membrane"/>
    <property type="evidence" value="ECO:0007669"/>
    <property type="project" value="UniProtKB-SubCell"/>
</dbReference>
<dbReference type="EMBL" id="CP000767">
    <property type="protein sequence ID" value="EAU00070.1"/>
    <property type="molecule type" value="Genomic_DNA"/>
</dbReference>
<dbReference type="Proteomes" id="UP000006380">
    <property type="component" value="Chromosome"/>
</dbReference>
<keyword evidence="4 6" id="KW-1133">Transmembrane helix</keyword>
<name>A7GZ56_CAMC5</name>
<protein>
    <submittedName>
        <fullName evidence="8">Competence protein, ComEC family</fullName>
    </submittedName>
</protein>
<dbReference type="PANTHER" id="PTHR30619">
    <property type="entry name" value="DNA INTERNALIZATION/COMPETENCE PROTEIN COMEC/REC2"/>
    <property type="match status" value="1"/>
</dbReference>
<dbReference type="InterPro" id="IPR004477">
    <property type="entry name" value="ComEC_N"/>
</dbReference>
<dbReference type="InterPro" id="IPR052159">
    <property type="entry name" value="Competence_DNA_uptake"/>
</dbReference>
<accession>A7GZ56</accession>
<dbReference type="RefSeq" id="WP_011992440.1">
    <property type="nucleotide sequence ID" value="NC_009715.2"/>
</dbReference>
<keyword evidence="2" id="KW-1003">Cell membrane</keyword>
<feature type="transmembrane region" description="Helical" evidence="6">
    <location>
        <begin position="281"/>
        <end position="299"/>
    </location>
</feature>
<dbReference type="HOGENOM" id="CLU_054204_0_0_7"/>
<proteinExistence type="predicted"/>
<dbReference type="OrthoDB" id="5372341at2"/>
<evidence type="ECO:0000256" key="6">
    <source>
        <dbReference type="SAM" id="Phobius"/>
    </source>
</evidence>
<sequence>MPLFTRRVHYVCFALFCLALLGLNLAICYAKFQNFMDKGEQELVAKVELDYVKTNEKGKKYRILRLDTGEFKFYTVAAKSDEFRVGDRISLVVQNIDVSFKDYLSGMFYMRSSQREILNEPTSEPDALPLRDKILNFIQAQHENAKISQLYNALFLATAVSGELRDDVAHWGVAHLVAISGYHLGVIVSALFLLAAPLYMVLCARFFPFRSYKFDISLLAFGVLAFYFYLIGFVPSFLRAFAMSAFGFYMLCRGIKILSFPTLFIVICFCVAMFPSLALNVGFYFSCAGVFYIFLYLHYFKDKFGLLAHSLLLNLYVFFAMEVIVLYFFPLISLQQFGVIPLSYVFTVFYPLSALLHALNLGSVFDGWLVEFLNFRLASTQLYIPLALFLSYNLISLLAVRFKILVLLPPIIGAGCFVVAIFDLY</sequence>
<feature type="transmembrane region" description="Helical" evidence="6">
    <location>
        <begin position="311"/>
        <end position="329"/>
    </location>
</feature>
<dbReference type="KEGG" id="ccv:CCV52592_0325"/>
<comment type="subcellular location">
    <subcellularLocation>
        <location evidence="1">Cell membrane</location>
        <topology evidence="1">Multi-pass membrane protein</topology>
    </subcellularLocation>
</comment>
<feature type="transmembrane region" description="Helical" evidence="6">
    <location>
        <begin position="257"/>
        <end position="275"/>
    </location>
</feature>
<dbReference type="Pfam" id="PF03772">
    <property type="entry name" value="Competence"/>
    <property type="match status" value="1"/>
</dbReference>
<evidence type="ECO:0000259" key="7">
    <source>
        <dbReference type="Pfam" id="PF03772"/>
    </source>
</evidence>
<evidence type="ECO:0000256" key="5">
    <source>
        <dbReference type="ARBA" id="ARBA00023136"/>
    </source>
</evidence>
<evidence type="ECO:0000256" key="4">
    <source>
        <dbReference type="ARBA" id="ARBA00022989"/>
    </source>
</evidence>
<evidence type="ECO:0000313" key="9">
    <source>
        <dbReference type="Proteomes" id="UP000006380"/>
    </source>
</evidence>
<organism evidence="8 9">
    <name type="scientific">Campylobacter curvus (strain 525.92)</name>
    <dbReference type="NCBI Taxonomy" id="360105"/>
    <lineage>
        <taxon>Bacteria</taxon>
        <taxon>Pseudomonadati</taxon>
        <taxon>Campylobacterota</taxon>
        <taxon>Epsilonproteobacteria</taxon>
        <taxon>Campylobacterales</taxon>
        <taxon>Campylobacteraceae</taxon>
        <taxon>Campylobacter</taxon>
    </lineage>
</organism>
<keyword evidence="5 6" id="KW-0472">Membrane</keyword>
<dbReference type="STRING" id="360105.CCV52592_0325"/>
<dbReference type="PANTHER" id="PTHR30619:SF1">
    <property type="entry name" value="RECOMBINATION PROTEIN 2"/>
    <property type="match status" value="1"/>
</dbReference>
<evidence type="ECO:0000256" key="1">
    <source>
        <dbReference type="ARBA" id="ARBA00004651"/>
    </source>
</evidence>
<dbReference type="NCBIfam" id="TIGR00360">
    <property type="entry name" value="ComEC_N-term"/>
    <property type="match status" value="1"/>
</dbReference>
<evidence type="ECO:0000313" key="8">
    <source>
        <dbReference type="EMBL" id="EAU00070.1"/>
    </source>
</evidence>
<evidence type="ECO:0000256" key="2">
    <source>
        <dbReference type="ARBA" id="ARBA00022475"/>
    </source>
</evidence>
<keyword evidence="9" id="KW-1185">Reference proteome</keyword>
<feature type="domain" description="ComEC/Rec2-related protein" evidence="7">
    <location>
        <begin position="160"/>
        <end position="412"/>
    </location>
</feature>
<feature type="transmembrane region" description="Helical" evidence="6">
    <location>
        <begin position="382"/>
        <end position="400"/>
    </location>
</feature>
<gene>
    <name evidence="8" type="ORF">CCV52592_0325</name>
</gene>
<dbReference type="AlphaFoldDB" id="A7GZ56"/>